<name>A0A6A6HJD7_VIRVR</name>
<keyword evidence="7" id="KW-1185">Reference proteome</keyword>
<reference evidence="6" key="1">
    <citation type="journal article" date="2020" name="Stud. Mycol.">
        <title>101 Dothideomycetes genomes: a test case for predicting lifestyles and emergence of pathogens.</title>
        <authorList>
            <person name="Haridas S."/>
            <person name="Albert R."/>
            <person name="Binder M."/>
            <person name="Bloem J."/>
            <person name="Labutti K."/>
            <person name="Salamov A."/>
            <person name="Andreopoulos B."/>
            <person name="Baker S."/>
            <person name="Barry K."/>
            <person name="Bills G."/>
            <person name="Bluhm B."/>
            <person name="Cannon C."/>
            <person name="Castanera R."/>
            <person name="Culley D."/>
            <person name="Daum C."/>
            <person name="Ezra D."/>
            <person name="Gonzalez J."/>
            <person name="Henrissat B."/>
            <person name="Kuo A."/>
            <person name="Liang C."/>
            <person name="Lipzen A."/>
            <person name="Lutzoni F."/>
            <person name="Magnuson J."/>
            <person name="Mondo S."/>
            <person name="Nolan M."/>
            <person name="Ohm R."/>
            <person name="Pangilinan J."/>
            <person name="Park H.-J."/>
            <person name="Ramirez L."/>
            <person name="Alfaro M."/>
            <person name="Sun H."/>
            <person name="Tritt A."/>
            <person name="Yoshinaga Y."/>
            <person name="Zwiers L.-H."/>
            <person name="Turgeon B."/>
            <person name="Goodwin S."/>
            <person name="Spatafora J."/>
            <person name="Crous P."/>
            <person name="Grigoriev I."/>
        </authorList>
    </citation>
    <scope>NUCLEOTIDE SEQUENCE</scope>
    <source>
        <strain evidence="6">Tuck. ex Michener</strain>
    </source>
</reference>
<dbReference type="Pfam" id="PF03208">
    <property type="entry name" value="PRA1"/>
    <property type="match status" value="1"/>
</dbReference>
<comment type="similarity">
    <text evidence="5">Belongs to the PRA1 family.</text>
</comment>
<comment type="subcellular location">
    <subcellularLocation>
        <location evidence="1 5">Membrane</location>
        <topology evidence="1 5">Multi-pass membrane protein</topology>
    </subcellularLocation>
</comment>
<organism evidence="6 7">
    <name type="scientific">Viridothelium virens</name>
    <name type="common">Speckled blister lichen</name>
    <name type="synonym">Trypethelium virens</name>
    <dbReference type="NCBI Taxonomy" id="1048519"/>
    <lineage>
        <taxon>Eukaryota</taxon>
        <taxon>Fungi</taxon>
        <taxon>Dikarya</taxon>
        <taxon>Ascomycota</taxon>
        <taxon>Pezizomycotina</taxon>
        <taxon>Dothideomycetes</taxon>
        <taxon>Dothideomycetes incertae sedis</taxon>
        <taxon>Trypetheliales</taxon>
        <taxon>Trypetheliaceae</taxon>
        <taxon>Viridothelium</taxon>
    </lineage>
</organism>
<dbReference type="GO" id="GO:0016020">
    <property type="term" value="C:membrane"/>
    <property type="evidence" value="ECO:0007669"/>
    <property type="project" value="UniProtKB-SubCell"/>
</dbReference>
<evidence type="ECO:0000313" key="6">
    <source>
        <dbReference type="EMBL" id="KAF2237643.1"/>
    </source>
</evidence>
<accession>A0A6A6HJD7</accession>
<proteinExistence type="inferred from homology"/>
<dbReference type="GO" id="GO:0005794">
    <property type="term" value="C:Golgi apparatus"/>
    <property type="evidence" value="ECO:0007669"/>
    <property type="project" value="TreeGrafter"/>
</dbReference>
<evidence type="ECO:0000256" key="1">
    <source>
        <dbReference type="ARBA" id="ARBA00004141"/>
    </source>
</evidence>
<feature type="transmembrane region" description="Helical" evidence="5">
    <location>
        <begin position="145"/>
        <end position="163"/>
    </location>
</feature>
<evidence type="ECO:0000256" key="4">
    <source>
        <dbReference type="ARBA" id="ARBA00023136"/>
    </source>
</evidence>
<keyword evidence="3 5" id="KW-1133">Transmembrane helix</keyword>
<evidence type="ECO:0000313" key="7">
    <source>
        <dbReference type="Proteomes" id="UP000800092"/>
    </source>
</evidence>
<dbReference type="PANTHER" id="PTHR19317:SF0">
    <property type="entry name" value="PRENYLATED RAB ACCEPTOR PROTEIN 1"/>
    <property type="match status" value="1"/>
</dbReference>
<dbReference type="InterPro" id="IPR004895">
    <property type="entry name" value="Prenylated_rab_accept_PRA1"/>
</dbReference>
<keyword evidence="2 5" id="KW-0812">Transmembrane</keyword>
<evidence type="ECO:0000256" key="2">
    <source>
        <dbReference type="ARBA" id="ARBA00022692"/>
    </source>
</evidence>
<feature type="transmembrane region" description="Helical" evidence="5">
    <location>
        <begin position="73"/>
        <end position="105"/>
    </location>
</feature>
<gene>
    <name evidence="6" type="ORF">EV356DRAFT_441561</name>
</gene>
<keyword evidence="4 5" id="KW-0472">Membrane</keyword>
<protein>
    <recommendedName>
        <fullName evidence="5">PRA1 family protein</fullName>
    </recommendedName>
</protein>
<dbReference type="PANTHER" id="PTHR19317">
    <property type="entry name" value="PRENYLATED RAB ACCEPTOR 1-RELATED"/>
    <property type="match status" value="1"/>
</dbReference>
<dbReference type="Proteomes" id="UP000800092">
    <property type="component" value="Unassembled WGS sequence"/>
</dbReference>
<dbReference type="OrthoDB" id="63113at2759"/>
<dbReference type="AlphaFoldDB" id="A0A6A6HJD7"/>
<evidence type="ECO:0000256" key="5">
    <source>
        <dbReference type="RuleBase" id="RU363107"/>
    </source>
</evidence>
<sequence>MAPTINIPLDALTSRLNLQGRFDSVRAQSLASRFSNLKPLSEFFDLKRLSKPNNFGEMQARVNYNLNYFSSNYAVVFVMLSIYSLLTNLTLLWVIIFVTVGMYGIGRLKGGDLDLGFVKATSAQLYTGLMVIGVPWAIWASPLATALWLVGATGVTILGHASFMDKPIESAFSEEAV</sequence>
<evidence type="ECO:0000256" key="3">
    <source>
        <dbReference type="ARBA" id="ARBA00022989"/>
    </source>
</evidence>
<dbReference type="EMBL" id="ML991779">
    <property type="protein sequence ID" value="KAF2237643.1"/>
    <property type="molecule type" value="Genomic_DNA"/>
</dbReference>